<dbReference type="SUPFAM" id="SSF55729">
    <property type="entry name" value="Acyl-CoA N-acyltransferases (Nat)"/>
    <property type="match status" value="1"/>
</dbReference>
<dbReference type="GO" id="GO:0016747">
    <property type="term" value="F:acyltransferase activity, transferring groups other than amino-acyl groups"/>
    <property type="evidence" value="ECO:0007669"/>
    <property type="project" value="InterPro"/>
</dbReference>
<dbReference type="Pfam" id="PF00583">
    <property type="entry name" value="Acetyltransf_1"/>
    <property type="match status" value="1"/>
</dbReference>
<proteinExistence type="predicted"/>
<dbReference type="PROSITE" id="PS51186">
    <property type="entry name" value="GNAT"/>
    <property type="match status" value="1"/>
</dbReference>
<dbReference type="PANTHER" id="PTHR43415:SF3">
    <property type="entry name" value="GNAT-FAMILY ACETYLTRANSFERASE"/>
    <property type="match status" value="1"/>
</dbReference>
<dbReference type="InterPro" id="IPR000182">
    <property type="entry name" value="GNAT_dom"/>
</dbReference>
<dbReference type="CDD" id="cd04301">
    <property type="entry name" value="NAT_SF"/>
    <property type="match status" value="1"/>
</dbReference>
<evidence type="ECO:0000259" key="1">
    <source>
        <dbReference type="PROSITE" id="PS51186"/>
    </source>
</evidence>
<dbReference type="PANTHER" id="PTHR43415">
    <property type="entry name" value="SPERMIDINE N(1)-ACETYLTRANSFERASE"/>
    <property type="match status" value="1"/>
</dbReference>
<sequence length="137" mass="15585">MMYKPGERPTDISVVESIIKNAVEGENLILVAEEDENIIGFLSALRSSQKRIHHSAYIIIGIREAYRNLGIGKELFSNLNIWAKENNITRLELTVISTNEPARKLYEKNGFEIEGIRKNSMIIDGAYVDELYMAKLL</sequence>
<dbReference type="EMBL" id="VSSQ01066242">
    <property type="protein sequence ID" value="MPN18821.1"/>
    <property type="molecule type" value="Genomic_DNA"/>
</dbReference>
<comment type="caution">
    <text evidence="2">The sequence shown here is derived from an EMBL/GenBank/DDBJ whole genome shotgun (WGS) entry which is preliminary data.</text>
</comment>
<evidence type="ECO:0000313" key="2">
    <source>
        <dbReference type="EMBL" id="MPN18821.1"/>
    </source>
</evidence>
<name>A0A645FWA5_9ZZZZ</name>
<dbReference type="InterPro" id="IPR016181">
    <property type="entry name" value="Acyl_CoA_acyltransferase"/>
</dbReference>
<reference evidence="2" key="1">
    <citation type="submission" date="2019-08" db="EMBL/GenBank/DDBJ databases">
        <authorList>
            <person name="Kucharzyk K."/>
            <person name="Murdoch R.W."/>
            <person name="Higgins S."/>
            <person name="Loffler F."/>
        </authorList>
    </citation>
    <scope>NUCLEOTIDE SEQUENCE</scope>
</reference>
<dbReference type="AlphaFoldDB" id="A0A645FWA5"/>
<organism evidence="2">
    <name type="scientific">bioreactor metagenome</name>
    <dbReference type="NCBI Taxonomy" id="1076179"/>
    <lineage>
        <taxon>unclassified sequences</taxon>
        <taxon>metagenomes</taxon>
        <taxon>ecological metagenomes</taxon>
    </lineage>
</organism>
<accession>A0A645FWA5</accession>
<dbReference type="Gene3D" id="3.40.630.30">
    <property type="match status" value="1"/>
</dbReference>
<feature type="domain" description="N-acetyltransferase" evidence="1">
    <location>
        <begin position="1"/>
        <end position="137"/>
    </location>
</feature>
<gene>
    <name evidence="2" type="ORF">SDC9_166186</name>
</gene>
<protein>
    <recommendedName>
        <fullName evidence="1">N-acetyltransferase domain-containing protein</fullName>
    </recommendedName>
</protein>